<reference evidence="2" key="1">
    <citation type="journal article" date="2019" name="Int. J. Syst. Evol. Microbiol.">
        <title>The Global Catalogue of Microorganisms (GCM) 10K type strain sequencing project: providing services to taxonomists for standard genome sequencing and annotation.</title>
        <authorList>
            <consortium name="The Broad Institute Genomics Platform"/>
            <consortium name="The Broad Institute Genome Sequencing Center for Infectious Disease"/>
            <person name="Wu L."/>
            <person name="Ma J."/>
        </authorList>
    </citation>
    <scope>NUCLEOTIDE SEQUENCE [LARGE SCALE GENOMIC DNA]</scope>
    <source>
        <strain evidence="2">JCM 17458</strain>
    </source>
</reference>
<dbReference type="Proteomes" id="UP001501586">
    <property type="component" value="Unassembled WGS sequence"/>
</dbReference>
<name>A0ABP8EFU3_9MICO</name>
<protein>
    <submittedName>
        <fullName evidence="1">Uncharacterized protein</fullName>
    </submittedName>
</protein>
<proteinExistence type="predicted"/>
<evidence type="ECO:0000313" key="1">
    <source>
        <dbReference type="EMBL" id="GAA4282740.1"/>
    </source>
</evidence>
<organism evidence="1 2">
    <name type="scientific">Brevibacterium daeguense</name>
    <dbReference type="NCBI Taxonomy" id="909936"/>
    <lineage>
        <taxon>Bacteria</taxon>
        <taxon>Bacillati</taxon>
        <taxon>Actinomycetota</taxon>
        <taxon>Actinomycetes</taxon>
        <taxon>Micrococcales</taxon>
        <taxon>Brevibacteriaceae</taxon>
        <taxon>Brevibacterium</taxon>
    </lineage>
</organism>
<evidence type="ECO:0000313" key="2">
    <source>
        <dbReference type="Proteomes" id="UP001501586"/>
    </source>
</evidence>
<accession>A0ABP8EFU3</accession>
<gene>
    <name evidence="1" type="ORF">GCM10022261_02710</name>
</gene>
<keyword evidence="2" id="KW-1185">Reference proteome</keyword>
<sequence>MRGIKAMLEQVLALALFGEDLFDLRDQFSWGDQFPQMDVRMCGFNKFSQLAPRLRERCDLADLGTLTRRVNGLLNIVCEQVVSSFSLTSSDLQRYRIEIVVITGCVATHHRSNVLPKPSHNAPRFPRSILTSISSILLG</sequence>
<dbReference type="EMBL" id="BAABAZ010000003">
    <property type="protein sequence ID" value="GAA4282740.1"/>
    <property type="molecule type" value="Genomic_DNA"/>
</dbReference>
<comment type="caution">
    <text evidence="1">The sequence shown here is derived from an EMBL/GenBank/DDBJ whole genome shotgun (WGS) entry which is preliminary data.</text>
</comment>